<evidence type="ECO:0000256" key="1">
    <source>
        <dbReference type="SAM" id="MobiDB-lite"/>
    </source>
</evidence>
<name>A0A8S5RXN4_9CAUD</name>
<dbReference type="Pfam" id="PF05954">
    <property type="entry name" value="Phage_GPD"/>
    <property type="match status" value="1"/>
</dbReference>
<dbReference type="PANTHER" id="PTHR35862:SF1">
    <property type="entry name" value="FELS-2 PROPHAGE PROTEIN"/>
    <property type="match status" value="1"/>
</dbReference>
<feature type="compositionally biased region" description="Basic residues" evidence="1">
    <location>
        <begin position="262"/>
        <end position="271"/>
    </location>
</feature>
<evidence type="ECO:0000313" key="2">
    <source>
        <dbReference type="EMBL" id="DAF43259.1"/>
    </source>
</evidence>
<feature type="compositionally biased region" description="Polar residues" evidence="1">
    <location>
        <begin position="274"/>
        <end position="290"/>
    </location>
</feature>
<dbReference type="PANTHER" id="PTHR35862">
    <property type="entry name" value="FELS-2 PROPHAGE PROTEIN"/>
    <property type="match status" value="1"/>
</dbReference>
<dbReference type="SUPFAM" id="SSF69279">
    <property type="entry name" value="Phage tail proteins"/>
    <property type="match status" value="1"/>
</dbReference>
<feature type="region of interest" description="Disordered" evidence="1">
    <location>
        <begin position="262"/>
        <end position="292"/>
    </location>
</feature>
<dbReference type="InterPro" id="IPR052726">
    <property type="entry name" value="Phage_Baseplate_Hub"/>
</dbReference>
<reference evidence="2" key="1">
    <citation type="journal article" date="2021" name="Proc. Natl. Acad. Sci. U.S.A.">
        <title>A Catalog of Tens of Thousands of Viruses from Human Metagenomes Reveals Hidden Associations with Chronic Diseases.</title>
        <authorList>
            <person name="Tisza M.J."/>
            <person name="Buck C.B."/>
        </authorList>
    </citation>
    <scope>NUCLEOTIDE SEQUENCE</scope>
    <source>
        <strain evidence="2">CtLYR7</strain>
    </source>
</reference>
<organism evidence="2">
    <name type="scientific">Myoviridae sp. ctLYR7</name>
    <dbReference type="NCBI Taxonomy" id="2827679"/>
    <lineage>
        <taxon>Viruses</taxon>
        <taxon>Duplodnaviria</taxon>
        <taxon>Heunggongvirae</taxon>
        <taxon>Uroviricota</taxon>
        <taxon>Caudoviricetes</taxon>
    </lineage>
</organism>
<proteinExistence type="predicted"/>
<accession>A0A8S5RXN4</accession>
<protein>
    <submittedName>
        <fullName evidence="2">Tail protein</fullName>
    </submittedName>
</protein>
<sequence length="376" mass="42400">MLDSLLDHLSGSLKKPLPAPPPTSHPVTRPNFVLTYEQKDITASVEPYLLSFSYTDYLGEQSDELQLHFEDVDGRWLRTWFPEQGDKLSIGCGDQFTGLINWGSFELAEIEWQRNMQGGDVVSLKALSTGISHANRTLQPKAYENMMLSDIVKIIAARLKLTVSGSIKPIKIQRITQYQERDVEFLTRLARQYGHTFKIVDKKLVFTRNDALSQQEAVLVMQPENLLSIRIRDLIKGAPDKAVITGYDAKKKRAIRAERKTKPLRPKARRKTSADTLKITQSKGESQAETNARADAALQDAQEERCAGNITLFGNALLVAGQVIELQRIGKFSGRYLVKQARHDYSQSRGYITDLEIKMVEYIAEESENDAPPTHP</sequence>
<dbReference type="EMBL" id="BK032502">
    <property type="protein sequence ID" value="DAF43259.1"/>
    <property type="molecule type" value="Genomic_DNA"/>
</dbReference>